<reference evidence="12 13" key="1">
    <citation type="submission" date="2024-02" db="EMBL/GenBank/DDBJ databases">
        <title>High-quality chromosome-scale genome assembly of Pensacola bahiagrass (Paspalum notatum Flugge var. saurae).</title>
        <authorList>
            <person name="Vega J.M."/>
            <person name="Podio M."/>
            <person name="Orjuela J."/>
            <person name="Siena L.A."/>
            <person name="Pessino S.C."/>
            <person name="Combes M.C."/>
            <person name="Mariac C."/>
            <person name="Albertini E."/>
            <person name="Pupilli F."/>
            <person name="Ortiz J.P.A."/>
            <person name="Leblanc O."/>
        </authorList>
    </citation>
    <scope>NUCLEOTIDE SEQUENCE [LARGE SCALE GENOMIC DNA]</scope>
    <source>
        <strain evidence="12">R1</strain>
        <tissue evidence="12">Leaf</tissue>
    </source>
</reference>
<accession>A0AAQ3PQD9</accession>
<feature type="domain" description="Protein kinase" evidence="11">
    <location>
        <begin position="130"/>
        <end position="449"/>
    </location>
</feature>
<dbReference type="PANTHER" id="PTHR45637">
    <property type="entry name" value="FLIPPASE KINASE 1-RELATED"/>
    <property type="match status" value="1"/>
</dbReference>
<keyword evidence="3" id="KW-0723">Serine/threonine-protein kinase</keyword>
<dbReference type="CDD" id="cd05574">
    <property type="entry name" value="STKc_phototropin_like"/>
    <property type="match status" value="1"/>
</dbReference>
<gene>
    <name evidence="12" type="ORF">U9M48_006819</name>
</gene>
<evidence type="ECO:0000256" key="5">
    <source>
        <dbReference type="ARBA" id="ARBA00022741"/>
    </source>
</evidence>
<evidence type="ECO:0000256" key="4">
    <source>
        <dbReference type="ARBA" id="ARBA00022679"/>
    </source>
</evidence>
<evidence type="ECO:0000256" key="1">
    <source>
        <dbReference type="ARBA" id="ARBA00009903"/>
    </source>
</evidence>
<name>A0AAQ3PQD9_PASNO</name>
<sequence>MHMEAPPPLPPPMDVVVVAQDSAAAAPFSPLSSSDAAPFSPHFPPVLADAAAGAGALLDLSFTSTASASTTSSFTTATTFSARSSLSLPSFSSSTSLSPRPHSSAASPHWAHLSAARAAAPDGVLRLAHLHLLRELGHGHLARVFLCRLKSSPPASPLFALKVIDLRDDDPARVSHVLAESRVLSSLDHPFLPTLYARLDAGRYACFLMDYCSGGDLHAVLRRRPGGRLPVAAARFYAAEVLLALEYLHALGFVYRDLKPENVLLRGDGHVVLSDFDLALPASVEPAVRRRHVRKQQSRRTKSPLMLLPSCFSGHHATNNGGGDDGIDAKERLEFVAEPTAASSKDCVGTHEYLAPELVSGSGHGNGVDWWAFGVFLYELVYGRTPFKGQTKEATLKNILSKQVSYPQLDGEADAAQLRDLVGRLLERDPRRRMGAARGAAEIKRHPFFAGVDWALIRCVAPPVVPDKQDAPAGGDRKAAKLGSWSSMGSNCSSKKRKSSSFGRRASNCDERQGVFRKLMSWSHESRSTNKINTMNKVK</sequence>
<evidence type="ECO:0000259" key="11">
    <source>
        <dbReference type="PROSITE" id="PS50011"/>
    </source>
</evidence>
<dbReference type="PROSITE" id="PS50011">
    <property type="entry name" value="PROTEIN_KINASE_DOM"/>
    <property type="match status" value="1"/>
</dbReference>
<feature type="region of interest" description="Disordered" evidence="10">
    <location>
        <begin position="467"/>
        <end position="507"/>
    </location>
</feature>
<dbReference type="InterPro" id="IPR008271">
    <property type="entry name" value="Ser/Thr_kinase_AS"/>
</dbReference>
<comment type="similarity">
    <text evidence="1">Belongs to the protein kinase superfamily. AGC Ser/Thr protein kinase family.</text>
</comment>
<feature type="compositionally biased region" description="Low complexity" evidence="10">
    <location>
        <begin position="484"/>
        <end position="493"/>
    </location>
</feature>
<dbReference type="PROSITE" id="PS00108">
    <property type="entry name" value="PROTEIN_KINASE_ST"/>
    <property type="match status" value="1"/>
</dbReference>
<dbReference type="FunFam" id="3.30.200.20:FF:000438">
    <property type="entry name" value="Serine/threonine-protein kinase WAG2"/>
    <property type="match status" value="1"/>
</dbReference>
<evidence type="ECO:0000256" key="3">
    <source>
        <dbReference type="ARBA" id="ARBA00022527"/>
    </source>
</evidence>
<keyword evidence="6" id="KW-0418">Kinase</keyword>
<dbReference type="FunFam" id="1.10.510.10:FF:000312">
    <property type="entry name" value="Serine/threonine-protein kinase OXI1"/>
    <property type="match status" value="1"/>
</dbReference>
<dbReference type="InterPro" id="IPR011009">
    <property type="entry name" value="Kinase-like_dom_sf"/>
</dbReference>
<evidence type="ECO:0000256" key="8">
    <source>
        <dbReference type="ARBA" id="ARBA00047899"/>
    </source>
</evidence>
<evidence type="ECO:0000256" key="10">
    <source>
        <dbReference type="SAM" id="MobiDB-lite"/>
    </source>
</evidence>
<evidence type="ECO:0000256" key="2">
    <source>
        <dbReference type="ARBA" id="ARBA00012513"/>
    </source>
</evidence>
<evidence type="ECO:0000313" key="13">
    <source>
        <dbReference type="Proteomes" id="UP001341281"/>
    </source>
</evidence>
<organism evidence="12 13">
    <name type="scientific">Paspalum notatum var. saurae</name>
    <dbReference type="NCBI Taxonomy" id="547442"/>
    <lineage>
        <taxon>Eukaryota</taxon>
        <taxon>Viridiplantae</taxon>
        <taxon>Streptophyta</taxon>
        <taxon>Embryophyta</taxon>
        <taxon>Tracheophyta</taxon>
        <taxon>Spermatophyta</taxon>
        <taxon>Magnoliopsida</taxon>
        <taxon>Liliopsida</taxon>
        <taxon>Poales</taxon>
        <taxon>Poaceae</taxon>
        <taxon>PACMAD clade</taxon>
        <taxon>Panicoideae</taxon>
        <taxon>Andropogonodae</taxon>
        <taxon>Paspaleae</taxon>
        <taxon>Paspalinae</taxon>
        <taxon>Paspalum</taxon>
    </lineage>
</organism>
<feature type="compositionally biased region" description="Basic and acidic residues" evidence="10">
    <location>
        <begin position="467"/>
        <end position="479"/>
    </location>
</feature>
<dbReference type="InterPro" id="IPR000719">
    <property type="entry name" value="Prot_kinase_dom"/>
</dbReference>
<dbReference type="Gene3D" id="3.30.200.20">
    <property type="entry name" value="Phosphorylase Kinase, domain 1"/>
    <property type="match status" value="1"/>
</dbReference>
<protein>
    <recommendedName>
        <fullName evidence="2">non-specific serine/threonine protein kinase</fullName>
        <ecNumber evidence="2">2.7.11.1</ecNumber>
    </recommendedName>
</protein>
<dbReference type="EC" id="2.7.11.1" evidence="2"/>
<evidence type="ECO:0000256" key="9">
    <source>
        <dbReference type="ARBA" id="ARBA00048679"/>
    </source>
</evidence>
<keyword evidence="7" id="KW-0067">ATP-binding</keyword>
<dbReference type="SMART" id="SM00220">
    <property type="entry name" value="S_TKc"/>
    <property type="match status" value="1"/>
</dbReference>
<evidence type="ECO:0000256" key="6">
    <source>
        <dbReference type="ARBA" id="ARBA00022777"/>
    </source>
</evidence>
<evidence type="ECO:0000313" key="12">
    <source>
        <dbReference type="EMBL" id="WVZ56262.1"/>
    </source>
</evidence>
<proteinExistence type="inferred from homology"/>
<dbReference type="Pfam" id="PF00069">
    <property type="entry name" value="Pkinase"/>
    <property type="match status" value="2"/>
</dbReference>
<evidence type="ECO:0000256" key="7">
    <source>
        <dbReference type="ARBA" id="ARBA00022840"/>
    </source>
</evidence>
<dbReference type="EMBL" id="CP144746">
    <property type="protein sequence ID" value="WVZ56262.1"/>
    <property type="molecule type" value="Genomic_DNA"/>
</dbReference>
<dbReference type="AlphaFoldDB" id="A0AAQ3PQD9"/>
<dbReference type="SUPFAM" id="SSF56112">
    <property type="entry name" value="Protein kinase-like (PK-like)"/>
    <property type="match status" value="1"/>
</dbReference>
<dbReference type="GO" id="GO:0004674">
    <property type="term" value="F:protein serine/threonine kinase activity"/>
    <property type="evidence" value="ECO:0007669"/>
    <property type="project" value="UniProtKB-KW"/>
</dbReference>
<keyword evidence="13" id="KW-1185">Reference proteome</keyword>
<comment type="catalytic activity">
    <reaction evidence="9">
        <text>L-seryl-[protein] + ATP = O-phospho-L-seryl-[protein] + ADP + H(+)</text>
        <dbReference type="Rhea" id="RHEA:17989"/>
        <dbReference type="Rhea" id="RHEA-COMP:9863"/>
        <dbReference type="Rhea" id="RHEA-COMP:11604"/>
        <dbReference type="ChEBI" id="CHEBI:15378"/>
        <dbReference type="ChEBI" id="CHEBI:29999"/>
        <dbReference type="ChEBI" id="CHEBI:30616"/>
        <dbReference type="ChEBI" id="CHEBI:83421"/>
        <dbReference type="ChEBI" id="CHEBI:456216"/>
        <dbReference type="EC" id="2.7.11.1"/>
    </reaction>
</comment>
<dbReference type="FunFam" id="1.10.510.10:FF:000710">
    <property type="entry name" value="Serine/threonine-protein kinase WAG1-like"/>
    <property type="match status" value="1"/>
</dbReference>
<dbReference type="Proteomes" id="UP001341281">
    <property type="component" value="Chromosome 02"/>
</dbReference>
<keyword evidence="5" id="KW-0547">Nucleotide-binding</keyword>
<keyword evidence="4" id="KW-0808">Transferase</keyword>
<dbReference type="Gene3D" id="1.10.510.10">
    <property type="entry name" value="Transferase(Phosphotransferase) domain 1"/>
    <property type="match status" value="2"/>
</dbReference>
<comment type="catalytic activity">
    <reaction evidence="8">
        <text>L-threonyl-[protein] + ATP = O-phospho-L-threonyl-[protein] + ADP + H(+)</text>
        <dbReference type="Rhea" id="RHEA:46608"/>
        <dbReference type="Rhea" id="RHEA-COMP:11060"/>
        <dbReference type="Rhea" id="RHEA-COMP:11605"/>
        <dbReference type="ChEBI" id="CHEBI:15378"/>
        <dbReference type="ChEBI" id="CHEBI:30013"/>
        <dbReference type="ChEBI" id="CHEBI:30616"/>
        <dbReference type="ChEBI" id="CHEBI:61977"/>
        <dbReference type="ChEBI" id="CHEBI:456216"/>
        <dbReference type="EC" id="2.7.11.1"/>
    </reaction>
</comment>
<dbReference type="GO" id="GO:0005524">
    <property type="term" value="F:ATP binding"/>
    <property type="evidence" value="ECO:0007669"/>
    <property type="project" value="UniProtKB-KW"/>
</dbReference>